<dbReference type="InterPro" id="IPR029044">
    <property type="entry name" value="Nucleotide-diphossugar_trans"/>
</dbReference>
<dbReference type="CDD" id="cd04182">
    <property type="entry name" value="GT_2_like_f"/>
    <property type="match status" value="1"/>
</dbReference>
<organism evidence="3 4">
    <name type="scientific">Psychromarinibacter halotolerans</name>
    <dbReference type="NCBI Taxonomy" id="1775175"/>
    <lineage>
        <taxon>Bacteria</taxon>
        <taxon>Pseudomonadati</taxon>
        <taxon>Pseudomonadota</taxon>
        <taxon>Alphaproteobacteria</taxon>
        <taxon>Rhodobacterales</taxon>
        <taxon>Paracoccaceae</taxon>
        <taxon>Psychromarinibacter</taxon>
    </lineage>
</organism>
<dbReference type="SUPFAM" id="SSF53448">
    <property type="entry name" value="Nucleotide-diphospho-sugar transferases"/>
    <property type="match status" value="1"/>
</dbReference>
<feature type="domain" description="MobA-like NTP transferase" evidence="2">
    <location>
        <begin position="7"/>
        <end position="167"/>
    </location>
</feature>
<dbReference type="Pfam" id="PF12804">
    <property type="entry name" value="NTP_transf_3"/>
    <property type="match status" value="1"/>
</dbReference>
<protein>
    <submittedName>
        <fullName evidence="3">NTP transferase domain-containing protein</fullName>
    </submittedName>
</protein>
<gene>
    <name evidence="3" type="ORF">ACFOGP_14020</name>
</gene>
<reference evidence="4" key="1">
    <citation type="journal article" date="2019" name="Int. J. Syst. Evol. Microbiol.">
        <title>The Global Catalogue of Microorganisms (GCM) 10K type strain sequencing project: providing services to taxonomists for standard genome sequencing and annotation.</title>
        <authorList>
            <consortium name="The Broad Institute Genomics Platform"/>
            <consortium name="The Broad Institute Genome Sequencing Center for Infectious Disease"/>
            <person name="Wu L."/>
            <person name="Ma J."/>
        </authorList>
    </citation>
    <scope>NUCLEOTIDE SEQUENCE [LARGE SCALE GENOMIC DNA]</scope>
    <source>
        <strain evidence="4">KCTC 52366</strain>
    </source>
</reference>
<keyword evidence="4" id="KW-1185">Reference proteome</keyword>
<evidence type="ECO:0000256" key="1">
    <source>
        <dbReference type="ARBA" id="ARBA00022842"/>
    </source>
</evidence>
<accession>A0ABV7GT59</accession>
<dbReference type="Proteomes" id="UP001595632">
    <property type="component" value="Unassembled WGS sequence"/>
</dbReference>
<keyword evidence="1" id="KW-0460">Magnesium</keyword>
<dbReference type="Gene3D" id="3.90.550.10">
    <property type="entry name" value="Spore Coat Polysaccharide Biosynthesis Protein SpsA, Chain A"/>
    <property type="match status" value="1"/>
</dbReference>
<dbReference type="PANTHER" id="PTHR43777:SF1">
    <property type="entry name" value="MOLYBDENUM COFACTOR CYTIDYLYLTRANSFERASE"/>
    <property type="match status" value="1"/>
</dbReference>
<dbReference type="EMBL" id="JBHRTB010000010">
    <property type="protein sequence ID" value="MFC3143833.1"/>
    <property type="molecule type" value="Genomic_DNA"/>
</dbReference>
<dbReference type="PANTHER" id="PTHR43777">
    <property type="entry name" value="MOLYBDENUM COFACTOR CYTIDYLYLTRANSFERASE"/>
    <property type="match status" value="1"/>
</dbReference>
<comment type="caution">
    <text evidence="3">The sequence shown here is derived from an EMBL/GenBank/DDBJ whole genome shotgun (WGS) entry which is preliminary data.</text>
</comment>
<dbReference type="GO" id="GO:0016740">
    <property type="term" value="F:transferase activity"/>
    <property type="evidence" value="ECO:0007669"/>
    <property type="project" value="UniProtKB-KW"/>
</dbReference>
<dbReference type="RefSeq" id="WP_275631105.1">
    <property type="nucleotide sequence ID" value="NZ_JARGYD010000001.1"/>
</dbReference>
<evidence type="ECO:0000313" key="3">
    <source>
        <dbReference type="EMBL" id="MFC3143833.1"/>
    </source>
</evidence>
<proteinExistence type="predicted"/>
<sequence length="197" mass="20637">MIPLTILLFAAGSSSRMKGRDKLLERIGDETLLKRSARRAVATGLPVIALLPPPPTPRAAELDGLVGTRVTVPDASDGMSRSIAAGLGALPDSALGAMMVMADMPDLETGDLLTLASRFDALGGDTVVRAAGADGTPGSPALVPRRLFAALRSLDGDTGGRDVLKREAQDILPLPGRHALTDLDTPEDWAAWRARNR</sequence>
<dbReference type="InterPro" id="IPR025877">
    <property type="entry name" value="MobA-like_NTP_Trfase"/>
</dbReference>
<evidence type="ECO:0000313" key="4">
    <source>
        <dbReference type="Proteomes" id="UP001595632"/>
    </source>
</evidence>
<keyword evidence="3" id="KW-0808">Transferase</keyword>
<evidence type="ECO:0000259" key="2">
    <source>
        <dbReference type="Pfam" id="PF12804"/>
    </source>
</evidence>
<name>A0ABV7GT59_9RHOB</name>